<accession>A0A146FJP4</accession>
<organism evidence="2 3">
    <name type="scientific">Aspergillus kawachii</name>
    <name type="common">White koji mold</name>
    <name type="synonym">Aspergillus awamori var. kawachi</name>
    <dbReference type="NCBI Taxonomy" id="1069201"/>
    <lineage>
        <taxon>Eukaryota</taxon>
        <taxon>Fungi</taxon>
        <taxon>Dikarya</taxon>
        <taxon>Ascomycota</taxon>
        <taxon>Pezizomycotina</taxon>
        <taxon>Eurotiomycetes</taxon>
        <taxon>Eurotiomycetidae</taxon>
        <taxon>Eurotiales</taxon>
        <taxon>Aspergillaceae</taxon>
        <taxon>Aspergillus</taxon>
        <taxon>Aspergillus subgen. Circumdati</taxon>
    </lineage>
</organism>
<reference evidence="2 3" key="1">
    <citation type="journal article" date="2016" name="DNA Res.">
        <title>Genome sequence of Aspergillus luchuensis NBRC 4314.</title>
        <authorList>
            <person name="Yamada O."/>
            <person name="Machida M."/>
            <person name="Hosoyama A."/>
            <person name="Goto M."/>
            <person name="Takahashi T."/>
            <person name="Futagami T."/>
            <person name="Yamagata Y."/>
            <person name="Takeuchi M."/>
            <person name="Kobayashi T."/>
            <person name="Koike H."/>
            <person name="Abe K."/>
            <person name="Asai K."/>
            <person name="Arita M."/>
            <person name="Fujita N."/>
            <person name="Fukuda K."/>
            <person name="Higa K."/>
            <person name="Horikawa H."/>
            <person name="Ishikawa T."/>
            <person name="Jinno K."/>
            <person name="Kato Y."/>
            <person name="Kirimura K."/>
            <person name="Mizutani O."/>
            <person name="Nakasone K."/>
            <person name="Sano M."/>
            <person name="Shiraishi Y."/>
            <person name="Tsukahara M."/>
            <person name="Gomi K."/>
        </authorList>
    </citation>
    <scope>NUCLEOTIDE SEQUENCE [LARGE SCALE GENOMIC DNA]</scope>
    <source>
        <strain evidence="2 3">RIB 2604</strain>
    </source>
</reference>
<protein>
    <submittedName>
        <fullName evidence="2">C6 finger domain protein</fullName>
    </submittedName>
</protein>
<comment type="caution">
    <text evidence="2">The sequence shown here is derived from an EMBL/GenBank/DDBJ whole genome shotgun (WGS) entry which is preliminary data.</text>
</comment>
<reference evidence="3" key="2">
    <citation type="submission" date="2016-02" db="EMBL/GenBank/DDBJ databases">
        <title>Genome sequencing of Aspergillus luchuensis NBRC 4314.</title>
        <authorList>
            <person name="Yamada O."/>
        </authorList>
    </citation>
    <scope>NUCLEOTIDE SEQUENCE [LARGE SCALE GENOMIC DNA]</scope>
    <source>
        <strain evidence="3">RIB 2604</strain>
    </source>
</reference>
<dbReference type="AlphaFoldDB" id="A0A146FJP4"/>
<gene>
    <name evidence="2" type="ORF">RIB2604_02006550</name>
</gene>
<dbReference type="EMBL" id="BCWF01000020">
    <property type="protein sequence ID" value="GAT26076.1"/>
    <property type="molecule type" value="Genomic_DNA"/>
</dbReference>
<name>A0A146FJP4_ASPKA</name>
<proteinExistence type="predicted"/>
<evidence type="ECO:0000313" key="2">
    <source>
        <dbReference type="EMBL" id="GAT26076.1"/>
    </source>
</evidence>
<evidence type="ECO:0000313" key="3">
    <source>
        <dbReference type="Proteomes" id="UP000075230"/>
    </source>
</evidence>
<evidence type="ECO:0000256" key="1">
    <source>
        <dbReference type="SAM" id="MobiDB-lite"/>
    </source>
</evidence>
<feature type="region of interest" description="Disordered" evidence="1">
    <location>
        <begin position="1"/>
        <end position="31"/>
    </location>
</feature>
<feature type="compositionally biased region" description="Polar residues" evidence="1">
    <location>
        <begin position="15"/>
        <end position="31"/>
    </location>
</feature>
<dbReference type="Proteomes" id="UP000075230">
    <property type="component" value="Unassembled WGS sequence"/>
</dbReference>
<sequence>MVEYNPTRSLGKLADNSSGEDQYVSADNTSPEPRWKTYLEYNALLWMTIGL</sequence>